<evidence type="ECO:0000256" key="1">
    <source>
        <dbReference type="ARBA" id="ARBA00004651"/>
    </source>
</evidence>
<feature type="transmembrane region" description="Helical" evidence="7">
    <location>
        <begin position="349"/>
        <end position="371"/>
    </location>
</feature>
<keyword evidence="6 7" id="KW-0472">Membrane</keyword>
<dbReference type="PANTHER" id="PTHR30250:SF10">
    <property type="entry name" value="LIPOPOLYSACCHARIDE BIOSYNTHESIS PROTEIN WZXC"/>
    <property type="match status" value="1"/>
</dbReference>
<dbReference type="eggNOG" id="COG2244">
    <property type="taxonomic scope" value="Bacteria"/>
</dbReference>
<feature type="transmembrane region" description="Helical" evidence="7">
    <location>
        <begin position="286"/>
        <end position="311"/>
    </location>
</feature>
<proteinExistence type="inferred from homology"/>
<feature type="transmembrane region" description="Helical" evidence="7">
    <location>
        <begin position="106"/>
        <end position="128"/>
    </location>
</feature>
<evidence type="ECO:0000256" key="5">
    <source>
        <dbReference type="ARBA" id="ARBA00022989"/>
    </source>
</evidence>
<evidence type="ECO:0000256" key="2">
    <source>
        <dbReference type="ARBA" id="ARBA00007430"/>
    </source>
</evidence>
<comment type="similarity">
    <text evidence="2">Belongs to the polysaccharide synthase family.</text>
</comment>
<dbReference type="InterPro" id="IPR050833">
    <property type="entry name" value="Poly_Biosynth_Transport"/>
</dbReference>
<evidence type="ECO:0000256" key="3">
    <source>
        <dbReference type="ARBA" id="ARBA00022475"/>
    </source>
</evidence>
<feature type="transmembrane region" description="Helical" evidence="7">
    <location>
        <begin position="411"/>
        <end position="430"/>
    </location>
</feature>
<feature type="transmembrane region" description="Helical" evidence="7">
    <location>
        <begin position="12"/>
        <end position="33"/>
    </location>
</feature>
<keyword evidence="5 7" id="KW-1133">Transmembrane helix</keyword>
<dbReference type="Pfam" id="PF13440">
    <property type="entry name" value="Polysacc_synt_3"/>
    <property type="match status" value="1"/>
</dbReference>
<feature type="transmembrane region" description="Helical" evidence="7">
    <location>
        <begin position="140"/>
        <end position="161"/>
    </location>
</feature>
<feature type="transmembrane region" description="Helical" evidence="7">
    <location>
        <begin position="317"/>
        <end position="337"/>
    </location>
</feature>
<dbReference type="AlphaFoldDB" id="Q5P2A9"/>
<feature type="transmembrane region" description="Helical" evidence="7">
    <location>
        <begin position="39"/>
        <end position="63"/>
    </location>
</feature>
<gene>
    <name evidence="8" type="ORF">ebA4295</name>
</gene>
<dbReference type="STRING" id="76114.ebA4295"/>
<dbReference type="KEGG" id="eba:ebA4295"/>
<feature type="transmembrane region" description="Helical" evidence="7">
    <location>
        <begin position="75"/>
        <end position="94"/>
    </location>
</feature>
<dbReference type="OrthoDB" id="8538786at2"/>
<evidence type="ECO:0000313" key="9">
    <source>
        <dbReference type="Proteomes" id="UP000006552"/>
    </source>
</evidence>
<keyword evidence="9" id="KW-1185">Reference proteome</keyword>
<accession>Q5P2A9</accession>
<dbReference type="EMBL" id="CR555306">
    <property type="protein sequence ID" value="CAI08555.1"/>
    <property type="molecule type" value="Genomic_DNA"/>
</dbReference>
<dbReference type="HOGENOM" id="CLU_026911_4_0_4"/>
<keyword evidence="4 7" id="KW-0812">Transmembrane</keyword>
<sequence>MKIRKALGINALSQLIIFAVNFTSIVVISRLLAPEEIGIFSVSVSVLAFAHIFREFGVGQFLIQIKEVTRQRLRAAFTVTLCISWSIAVLLLLLRTPIAGFYGSPAIAEVIRLIAVNFVILPFGAPLLSLLRREMRFDKIAIVNISNTVVSTTVTIGAALAGESYLSMAWGAVAGSISSVVILNIMRRGQVFMLPAVRGLGEIMRFGSLSSAGSILSELGNSAPDLILGRTLGFAPVAYFSRANGLRNMALGQIITLVRGVYLPSFAIDVRAGQNPAYLYSRAMNYMIAFTAPALAVLAVMAAPLILFLFGPNWERSAPLATLLCAFAIFTTPTSMASTSLVACGKVGLLLRAQVVTQCFRILSLLSSIWLDLDQVVVVFSISYVIECIILLHSLRVAFNLNLMEFWRAVRAAYLIVPISIIGPVLIRIYDYFSPNTFTTLTIITASAFLFVSGWALGIAVTKHPLKMEASLLLAHLNLFGTREHL</sequence>
<feature type="transmembrane region" description="Helical" evidence="7">
    <location>
        <begin position="442"/>
        <end position="461"/>
    </location>
</feature>
<dbReference type="GO" id="GO:0005886">
    <property type="term" value="C:plasma membrane"/>
    <property type="evidence" value="ECO:0007669"/>
    <property type="project" value="UniProtKB-SubCell"/>
</dbReference>
<name>Q5P2A9_AROAE</name>
<evidence type="ECO:0000313" key="8">
    <source>
        <dbReference type="EMBL" id="CAI08555.1"/>
    </source>
</evidence>
<reference evidence="8 9" key="1">
    <citation type="journal article" date="2005" name="Arch. Microbiol.">
        <title>The genome sequence of an anaerobic aromatic-degrading denitrifying bacterium, strain EbN1.</title>
        <authorList>
            <person name="Rabus R."/>
            <person name="Kube M."/>
            <person name="Heider J."/>
            <person name="Beck A."/>
            <person name="Heitmann K."/>
            <person name="Widdel F."/>
            <person name="Reinhardt R."/>
        </authorList>
    </citation>
    <scope>NUCLEOTIDE SEQUENCE [LARGE SCALE GENOMIC DNA]</scope>
    <source>
        <strain evidence="8 9">EbN1</strain>
    </source>
</reference>
<dbReference type="RefSeq" id="WP_011238241.1">
    <property type="nucleotide sequence ID" value="NC_006513.1"/>
</dbReference>
<feature type="transmembrane region" description="Helical" evidence="7">
    <location>
        <begin position="167"/>
        <end position="186"/>
    </location>
</feature>
<dbReference type="PANTHER" id="PTHR30250">
    <property type="entry name" value="PST FAMILY PREDICTED COLANIC ACID TRANSPORTER"/>
    <property type="match status" value="1"/>
</dbReference>
<protein>
    <submittedName>
        <fullName evidence="8">Exopolysaccharide export protein, possibly related with succinoglycan synthesis</fullName>
    </submittedName>
</protein>
<feature type="transmembrane region" description="Helical" evidence="7">
    <location>
        <begin position="377"/>
        <end position="399"/>
    </location>
</feature>
<comment type="subcellular location">
    <subcellularLocation>
        <location evidence="1">Cell membrane</location>
        <topology evidence="1">Multi-pass membrane protein</topology>
    </subcellularLocation>
</comment>
<dbReference type="Proteomes" id="UP000006552">
    <property type="component" value="Chromosome"/>
</dbReference>
<keyword evidence="3" id="KW-1003">Cell membrane</keyword>
<evidence type="ECO:0000256" key="4">
    <source>
        <dbReference type="ARBA" id="ARBA00022692"/>
    </source>
</evidence>
<organism evidence="8 9">
    <name type="scientific">Aromatoleum aromaticum (strain DSM 19018 / LMG 30748 / EbN1)</name>
    <name type="common">Azoarcus sp. (strain EbN1)</name>
    <dbReference type="NCBI Taxonomy" id="76114"/>
    <lineage>
        <taxon>Bacteria</taxon>
        <taxon>Pseudomonadati</taxon>
        <taxon>Pseudomonadota</taxon>
        <taxon>Betaproteobacteria</taxon>
        <taxon>Rhodocyclales</taxon>
        <taxon>Rhodocyclaceae</taxon>
        <taxon>Aromatoleum</taxon>
    </lineage>
</organism>
<evidence type="ECO:0000256" key="6">
    <source>
        <dbReference type="ARBA" id="ARBA00023136"/>
    </source>
</evidence>
<evidence type="ECO:0000256" key="7">
    <source>
        <dbReference type="SAM" id="Phobius"/>
    </source>
</evidence>